<keyword evidence="1" id="KW-0540">Nuclease</keyword>
<dbReference type="InterPro" id="IPR011335">
    <property type="entry name" value="Restrct_endonuc-II-like"/>
</dbReference>
<dbReference type="CDD" id="cd00221">
    <property type="entry name" value="Vsr"/>
    <property type="match status" value="1"/>
</dbReference>
<dbReference type="NCBIfam" id="TIGR00632">
    <property type="entry name" value="vsr"/>
    <property type="match status" value="1"/>
</dbReference>
<dbReference type="Pfam" id="PF03852">
    <property type="entry name" value="Vsr"/>
    <property type="match status" value="1"/>
</dbReference>
<name>A0A644VSN1_9ZZZZ</name>
<dbReference type="GO" id="GO:0016787">
    <property type="term" value="F:hydrolase activity"/>
    <property type="evidence" value="ECO:0007669"/>
    <property type="project" value="UniProtKB-KW"/>
</dbReference>
<organism evidence="6">
    <name type="scientific">bioreactor metagenome</name>
    <dbReference type="NCBI Taxonomy" id="1076179"/>
    <lineage>
        <taxon>unclassified sequences</taxon>
        <taxon>metagenomes</taxon>
        <taxon>ecological metagenomes</taxon>
    </lineage>
</organism>
<dbReference type="GO" id="GO:0004519">
    <property type="term" value="F:endonuclease activity"/>
    <property type="evidence" value="ECO:0007669"/>
    <property type="project" value="UniProtKB-KW"/>
</dbReference>
<protein>
    <submittedName>
        <fullName evidence="6">Very short patch repair protein</fullName>
        <ecNumber evidence="6">3.1.-.-</ecNumber>
    </submittedName>
</protein>
<evidence type="ECO:0000256" key="3">
    <source>
        <dbReference type="ARBA" id="ARBA00022763"/>
    </source>
</evidence>
<sequence length="154" mass="18589">MDVHNQEQRRKNMQAIKSRNTKIEQILGRAMWAKGYRYRKNDPLIIGRPDFTFRKMKVAIFCDSEFFHGKDWSIKKFSIKTNTNFWIRKIEKNIERDKIVNNTLLENGWYVLRFWGDDIKKNPELCVRRVTDILEERKLCCNTSNSKKDSKLIR</sequence>
<keyword evidence="5" id="KW-0234">DNA repair</keyword>
<evidence type="ECO:0000256" key="4">
    <source>
        <dbReference type="ARBA" id="ARBA00022801"/>
    </source>
</evidence>
<reference evidence="6" key="1">
    <citation type="submission" date="2019-08" db="EMBL/GenBank/DDBJ databases">
        <authorList>
            <person name="Kucharzyk K."/>
            <person name="Murdoch R.W."/>
            <person name="Higgins S."/>
            <person name="Loffler F."/>
        </authorList>
    </citation>
    <scope>NUCLEOTIDE SEQUENCE</scope>
</reference>
<keyword evidence="3" id="KW-0227">DNA damage</keyword>
<dbReference type="AlphaFoldDB" id="A0A644VSN1"/>
<proteinExistence type="predicted"/>
<dbReference type="Gene3D" id="3.40.960.10">
    <property type="entry name" value="VSR Endonuclease"/>
    <property type="match status" value="1"/>
</dbReference>
<evidence type="ECO:0000313" key="6">
    <source>
        <dbReference type="EMBL" id="MPL94411.1"/>
    </source>
</evidence>
<comment type="caution">
    <text evidence="6">The sequence shown here is derived from an EMBL/GenBank/DDBJ whole genome shotgun (WGS) entry which is preliminary data.</text>
</comment>
<accession>A0A644VSN1</accession>
<evidence type="ECO:0000256" key="1">
    <source>
        <dbReference type="ARBA" id="ARBA00022722"/>
    </source>
</evidence>
<evidence type="ECO:0000256" key="5">
    <source>
        <dbReference type="ARBA" id="ARBA00023204"/>
    </source>
</evidence>
<keyword evidence="2" id="KW-0255">Endonuclease</keyword>
<dbReference type="EMBL" id="VSSQ01000427">
    <property type="protein sequence ID" value="MPL94411.1"/>
    <property type="molecule type" value="Genomic_DNA"/>
</dbReference>
<dbReference type="EC" id="3.1.-.-" evidence="6"/>
<dbReference type="SUPFAM" id="SSF52980">
    <property type="entry name" value="Restriction endonuclease-like"/>
    <property type="match status" value="1"/>
</dbReference>
<evidence type="ECO:0000256" key="2">
    <source>
        <dbReference type="ARBA" id="ARBA00022759"/>
    </source>
</evidence>
<dbReference type="GO" id="GO:0006298">
    <property type="term" value="P:mismatch repair"/>
    <property type="evidence" value="ECO:0007669"/>
    <property type="project" value="InterPro"/>
</dbReference>
<keyword evidence="4 6" id="KW-0378">Hydrolase</keyword>
<dbReference type="InterPro" id="IPR004603">
    <property type="entry name" value="DNA_mismatch_endonuc_vsr"/>
</dbReference>
<gene>
    <name evidence="6" type="primary">vsr_2</name>
    <name evidence="6" type="ORF">SDC9_40564</name>
</gene>